<keyword evidence="2" id="KW-1185">Reference proteome</keyword>
<dbReference type="InterPro" id="IPR024079">
    <property type="entry name" value="MetalloPept_cat_dom_sf"/>
</dbReference>
<dbReference type="AlphaFoldDB" id="Q2SB36"/>
<name>Q2SB36_HAHCH</name>
<dbReference type="KEGG" id="hch:HCH_05475"/>
<organism evidence="1 2">
    <name type="scientific">Hahella chejuensis (strain KCTC 2396)</name>
    <dbReference type="NCBI Taxonomy" id="349521"/>
    <lineage>
        <taxon>Bacteria</taxon>
        <taxon>Pseudomonadati</taxon>
        <taxon>Pseudomonadota</taxon>
        <taxon>Gammaproteobacteria</taxon>
        <taxon>Oceanospirillales</taxon>
        <taxon>Hahellaceae</taxon>
        <taxon>Hahella</taxon>
    </lineage>
</organism>
<reference evidence="1 2" key="1">
    <citation type="journal article" date="2005" name="Nucleic Acids Res.">
        <title>Genomic blueprint of Hahella chejuensis, a marine microbe producing an algicidal agent.</title>
        <authorList>
            <person name="Jeong H."/>
            <person name="Yim J.H."/>
            <person name="Lee C."/>
            <person name="Choi S.-H."/>
            <person name="Park Y.K."/>
            <person name="Yoon S.H."/>
            <person name="Hur C.-G."/>
            <person name="Kang H.-Y."/>
            <person name="Kim D."/>
            <person name="Lee H.H."/>
            <person name="Park K.H."/>
            <person name="Park S.-H."/>
            <person name="Park H.-S."/>
            <person name="Lee H.K."/>
            <person name="Oh T.K."/>
            <person name="Kim J.F."/>
        </authorList>
    </citation>
    <scope>NUCLEOTIDE SEQUENCE [LARGE SCALE GENOMIC DNA]</scope>
    <source>
        <strain evidence="1 2">KCTC 2396</strain>
    </source>
</reference>
<sequence>MTPGYLSGNFDLNDRNDELWFKFRCVAHELSHRILDTIDTAYGEYECVKLTFGSDKRTPLNNADNWGLFLADLYKFRNLRALPN</sequence>
<proteinExistence type="predicted"/>
<dbReference type="GO" id="GO:0008237">
    <property type="term" value="F:metallopeptidase activity"/>
    <property type="evidence" value="ECO:0007669"/>
    <property type="project" value="InterPro"/>
</dbReference>
<dbReference type="EMBL" id="CP000155">
    <property type="protein sequence ID" value="ABC32138.1"/>
    <property type="molecule type" value="Genomic_DNA"/>
</dbReference>
<dbReference type="Gene3D" id="3.40.390.10">
    <property type="entry name" value="Collagenase (Catalytic Domain)"/>
    <property type="match status" value="1"/>
</dbReference>
<protein>
    <submittedName>
        <fullName evidence="1">Uncharacterized protein</fullName>
    </submittedName>
</protein>
<accession>Q2SB36</accession>
<gene>
    <name evidence="1" type="ordered locus">HCH_05475</name>
</gene>
<evidence type="ECO:0000313" key="1">
    <source>
        <dbReference type="EMBL" id="ABC32138.1"/>
    </source>
</evidence>
<evidence type="ECO:0000313" key="2">
    <source>
        <dbReference type="Proteomes" id="UP000000238"/>
    </source>
</evidence>
<dbReference type="Proteomes" id="UP000000238">
    <property type="component" value="Chromosome"/>
</dbReference>
<dbReference type="HOGENOM" id="CLU_2522916_0_0_6"/>